<evidence type="ECO:0000313" key="2">
    <source>
        <dbReference type="Proteomes" id="UP001054821"/>
    </source>
</evidence>
<keyword evidence="2" id="KW-1185">Reference proteome</keyword>
<reference evidence="1 2" key="1">
    <citation type="journal article" date="2022" name="G3 (Bethesda)">
        <title>Whole-genome sequence and methylome profiling of the almond [Prunus dulcis (Mill.) D.A. Webb] cultivar 'Nonpareil'.</title>
        <authorList>
            <person name="D'Amico-Willman K.M."/>
            <person name="Ouma W.Z."/>
            <person name="Meulia T."/>
            <person name="Sideli G.M."/>
            <person name="Gradziel T.M."/>
            <person name="Fresnedo-Ramirez J."/>
        </authorList>
    </citation>
    <scope>NUCLEOTIDE SEQUENCE [LARGE SCALE GENOMIC DNA]</scope>
    <source>
        <strain evidence="1">Clone GOH B32 T37-40</strain>
    </source>
</reference>
<name>A0AAD4ZH73_PRUDU</name>
<evidence type="ECO:0000313" key="1">
    <source>
        <dbReference type="EMBL" id="KAI5345173.1"/>
    </source>
</evidence>
<dbReference type="EMBL" id="JAJFAZ020000002">
    <property type="protein sequence ID" value="KAI5345173.1"/>
    <property type="molecule type" value="Genomic_DNA"/>
</dbReference>
<comment type="caution">
    <text evidence="1">The sequence shown here is derived from an EMBL/GenBank/DDBJ whole genome shotgun (WGS) entry which is preliminary data.</text>
</comment>
<organism evidence="1 2">
    <name type="scientific">Prunus dulcis</name>
    <name type="common">Almond</name>
    <name type="synonym">Amygdalus dulcis</name>
    <dbReference type="NCBI Taxonomy" id="3755"/>
    <lineage>
        <taxon>Eukaryota</taxon>
        <taxon>Viridiplantae</taxon>
        <taxon>Streptophyta</taxon>
        <taxon>Embryophyta</taxon>
        <taxon>Tracheophyta</taxon>
        <taxon>Spermatophyta</taxon>
        <taxon>Magnoliopsida</taxon>
        <taxon>eudicotyledons</taxon>
        <taxon>Gunneridae</taxon>
        <taxon>Pentapetalae</taxon>
        <taxon>rosids</taxon>
        <taxon>fabids</taxon>
        <taxon>Rosales</taxon>
        <taxon>Rosaceae</taxon>
        <taxon>Amygdaloideae</taxon>
        <taxon>Amygdaleae</taxon>
        <taxon>Prunus</taxon>
    </lineage>
</organism>
<dbReference type="AlphaFoldDB" id="A0AAD4ZH73"/>
<dbReference type="Proteomes" id="UP001054821">
    <property type="component" value="Chromosome 2"/>
</dbReference>
<proteinExistence type="predicted"/>
<gene>
    <name evidence="1" type="ORF">L3X38_013050</name>
</gene>
<protein>
    <submittedName>
        <fullName evidence="1">Uncharacterized protein</fullName>
    </submittedName>
</protein>
<sequence>MHSTGGFKPIIGDGFGLMSQQIPNLVLLNTFLCHAPQHLELLLQTHSSPNHTHKFEVSSDQQKKLETIRKAREAYWMVGFEELDGEASEIERDWTPSAWGACSGASVAIGKLGVTKKWEDSYIPYATATYWDRGGAGRYWVGRKTARGLGERCRW</sequence>
<accession>A0AAD4ZH73</accession>